<dbReference type="Proteomes" id="UP001153555">
    <property type="component" value="Unassembled WGS sequence"/>
</dbReference>
<comment type="similarity">
    <text evidence="2">Belongs to the oxygen-dependent FAD-linked oxidoreductase family.</text>
</comment>
<evidence type="ECO:0000256" key="3">
    <source>
        <dbReference type="ARBA" id="ARBA00011928"/>
    </source>
</evidence>
<reference evidence="10" key="1">
    <citation type="submission" date="2019-12" db="EMBL/GenBank/DDBJ databases">
        <authorList>
            <person name="Scholes J."/>
        </authorList>
    </citation>
    <scope>NUCLEOTIDE SEQUENCE</scope>
</reference>
<dbReference type="GO" id="GO:0009690">
    <property type="term" value="P:cytokinin metabolic process"/>
    <property type="evidence" value="ECO:0007669"/>
    <property type="project" value="InterPro"/>
</dbReference>
<dbReference type="InterPro" id="IPR006094">
    <property type="entry name" value="Oxid_FAD_bind_N"/>
</dbReference>
<keyword evidence="6" id="KW-0560">Oxidoreductase</keyword>
<keyword evidence="11" id="KW-1185">Reference proteome</keyword>
<dbReference type="Gene3D" id="3.40.462.10">
    <property type="entry name" value="FAD-linked oxidases, C-terminal domain"/>
    <property type="match status" value="1"/>
</dbReference>
<comment type="caution">
    <text evidence="10">The sequence shown here is derived from an EMBL/GenBank/DDBJ whole genome shotgun (WGS) entry which is preliminary data.</text>
</comment>
<gene>
    <name evidence="10" type="ORF">SHERM_24801</name>
</gene>
<dbReference type="GO" id="GO:0019139">
    <property type="term" value="F:cytokinin dehydrogenase activity"/>
    <property type="evidence" value="ECO:0007669"/>
    <property type="project" value="UniProtKB-EC"/>
</dbReference>
<evidence type="ECO:0000256" key="4">
    <source>
        <dbReference type="ARBA" id="ARBA00022630"/>
    </source>
</evidence>
<accession>A0A9N7NHZ8</accession>
<evidence type="ECO:0000256" key="5">
    <source>
        <dbReference type="ARBA" id="ARBA00022827"/>
    </source>
</evidence>
<evidence type="ECO:0000256" key="8">
    <source>
        <dbReference type="SAM" id="SignalP"/>
    </source>
</evidence>
<evidence type="ECO:0000256" key="1">
    <source>
        <dbReference type="ARBA" id="ARBA00001974"/>
    </source>
</evidence>
<evidence type="ECO:0000259" key="9">
    <source>
        <dbReference type="PROSITE" id="PS51387"/>
    </source>
</evidence>
<dbReference type="Pfam" id="PF01565">
    <property type="entry name" value="FAD_binding_4"/>
    <property type="match status" value="1"/>
</dbReference>
<dbReference type="InterPro" id="IPR015345">
    <property type="entry name" value="Cytokinin_DH_FAD/cytokin-bd"/>
</dbReference>
<evidence type="ECO:0000256" key="2">
    <source>
        <dbReference type="ARBA" id="ARBA00005466"/>
    </source>
</evidence>
<keyword evidence="4" id="KW-0285">Flavoprotein</keyword>
<evidence type="ECO:0000256" key="7">
    <source>
        <dbReference type="ARBA" id="ARBA00048224"/>
    </source>
</evidence>
<sequence>MANTISLSLFVIAIAIFFFSNLFPHTNAWDPLANRFHYDNASLEKASKDYGNIVHLIPNSVFGPKCVRDIQSLICRKYNNYAHETNKTFAIRACGHSTWGQSQVLHGISINVTSLNTTHETRIKIFKDPIYGFTAHVGAEQQWLDVLWTTLKYNLTPVAWTDYLKESVGGTLSNAGISGQASKYGPQISNVYSLSVVTGKGEYKDCSPYQNSDLFYGLLGGLGQFGVITSAQIRLIKAPTRAIATRFLYSNFSQFTHDQEYLISTNLPNYTEGFIIVNNIIPSGWITSNSSVNVSDVDGLLKKYNVLYAIELAIYYDDQTVHTVNRLFQMLIGKLKFIPKFIFSEDVSYFDFLYRVGDLEPVDKGSSLAHPWLVILTGASQKEKLNKYVLAGLLPTISQAPTIPIYYPLNATKWSDKTSAVLPNEEIFYALSLLHRSEPANYKVFDDFNQKVVQTHHGSSGPWTAHVGSADGLVAEAARINVLVVEKSRALDDDGCDISRVEHWSRCQVTLLRSLARSHYLRALEY</sequence>
<dbReference type="SUPFAM" id="SSF56176">
    <property type="entry name" value="FAD-binding/transporter-associated domain-like"/>
    <property type="match status" value="1"/>
</dbReference>
<dbReference type="AlphaFoldDB" id="A0A9N7NHZ8"/>
<dbReference type="OrthoDB" id="415825at2759"/>
<dbReference type="GO" id="GO:0071949">
    <property type="term" value="F:FAD binding"/>
    <property type="evidence" value="ECO:0007669"/>
    <property type="project" value="InterPro"/>
</dbReference>
<dbReference type="Gene3D" id="3.30.43.10">
    <property type="entry name" value="Uridine Diphospho-n-acetylenolpyruvylglucosamine Reductase, domain 2"/>
    <property type="match status" value="1"/>
</dbReference>
<name>A0A9N7NHZ8_STRHE</name>
<dbReference type="InterPro" id="IPR016169">
    <property type="entry name" value="FAD-bd_PCMH_sub2"/>
</dbReference>
<evidence type="ECO:0000313" key="10">
    <source>
        <dbReference type="EMBL" id="CAA0829216.1"/>
    </source>
</evidence>
<dbReference type="PROSITE" id="PS51387">
    <property type="entry name" value="FAD_PCMH"/>
    <property type="match status" value="1"/>
</dbReference>
<dbReference type="PANTHER" id="PTHR13878:SF127">
    <property type="entry name" value="CYTOKININ DEHYDROGENASE 3"/>
    <property type="match status" value="1"/>
</dbReference>
<dbReference type="InterPro" id="IPR050432">
    <property type="entry name" value="FAD-linked_Oxidoreductases_BP"/>
</dbReference>
<keyword evidence="5" id="KW-0274">FAD</keyword>
<dbReference type="InterPro" id="IPR016166">
    <property type="entry name" value="FAD-bd_PCMH"/>
</dbReference>
<dbReference type="SUPFAM" id="SSF55103">
    <property type="entry name" value="FAD-linked oxidases, C-terminal domain"/>
    <property type="match status" value="1"/>
</dbReference>
<evidence type="ECO:0000256" key="6">
    <source>
        <dbReference type="ARBA" id="ARBA00023002"/>
    </source>
</evidence>
<dbReference type="InterPro" id="IPR016170">
    <property type="entry name" value="Cytok_DH_C_sf"/>
</dbReference>
<evidence type="ECO:0000313" key="11">
    <source>
        <dbReference type="Proteomes" id="UP001153555"/>
    </source>
</evidence>
<organism evidence="10 11">
    <name type="scientific">Striga hermonthica</name>
    <name type="common">Purple witchweed</name>
    <name type="synonym">Buchnera hermonthica</name>
    <dbReference type="NCBI Taxonomy" id="68872"/>
    <lineage>
        <taxon>Eukaryota</taxon>
        <taxon>Viridiplantae</taxon>
        <taxon>Streptophyta</taxon>
        <taxon>Embryophyta</taxon>
        <taxon>Tracheophyta</taxon>
        <taxon>Spermatophyta</taxon>
        <taxon>Magnoliopsida</taxon>
        <taxon>eudicotyledons</taxon>
        <taxon>Gunneridae</taxon>
        <taxon>Pentapetalae</taxon>
        <taxon>asterids</taxon>
        <taxon>lamiids</taxon>
        <taxon>Lamiales</taxon>
        <taxon>Orobanchaceae</taxon>
        <taxon>Buchnereae</taxon>
        <taxon>Striga</taxon>
    </lineage>
</organism>
<dbReference type="Pfam" id="PF09265">
    <property type="entry name" value="Cytokin-bind"/>
    <property type="match status" value="1"/>
</dbReference>
<feature type="chain" id="PRO_5040170411" description="cytokinin dehydrogenase" evidence="8">
    <location>
        <begin position="29"/>
        <end position="526"/>
    </location>
</feature>
<dbReference type="PANTHER" id="PTHR13878">
    <property type="entry name" value="GULONOLACTONE OXIDASE"/>
    <property type="match status" value="1"/>
</dbReference>
<dbReference type="EC" id="1.5.99.12" evidence="3"/>
<dbReference type="InterPro" id="IPR016167">
    <property type="entry name" value="FAD-bd_PCMH_sub1"/>
</dbReference>
<dbReference type="InterPro" id="IPR016164">
    <property type="entry name" value="FAD-linked_Oxase-like_C"/>
</dbReference>
<comment type="catalytic activity">
    <reaction evidence="7">
        <text>N(6)-dimethylallyladenine + A + H2O = 3-methyl-2-butenal + adenine + AH2</text>
        <dbReference type="Rhea" id="RHEA:13625"/>
        <dbReference type="ChEBI" id="CHEBI:13193"/>
        <dbReference type="ChEBI" id="CHEBI:15377"/>
        <dbReference type="ChEBI" id="CHEBI:15825"/>
        <dbReference type="ChEBI" id="CHEBI:16708"/>
        <dbReference type="ChEBI" id="CHEBI:17499"/>
        <dbReference type="ChEBI" id="CHEBI:17660"/>
        <dbReference type="EC" id="1.5.99.12"/>
    </reaction>
</comment>
<dbReference type="InterPro" id="IPR036318">
    <property type="entry name" value="FAD-bd_PCMH-like_sf"/>
</dbReference>
<feature type="domain" description="FAD-binding PCMH-type" evidence="9">
    <location>
        <begin position="54"/>
        <end position="238"/>
    </location>
</feature>
<keyword evidence="8" id="KW-0732">Signal</keyword>
<proteinExistence type="inferred from homology"/>
<feature type="signal peptide" evidence="8">
    <location>
        <begin position="1"/>
        <end position="28"/>
    </location>
</feature>
<dbReference type="Gene3D" id="3.30.465.10">
    <property type="match status" value="1"/>
</dbReference>
<dbReference type="EMBL" id="CACSLK010027773">
    <property type="protein sequence ID" value="CAA0829216.1"/>
    <property type="molecule type" value="Genomic_DNA"/>
</dbReference>
<protein>
    <recommendedName>
        <fullName evidence="3">cytokinin dehydrogenase</fullName>
        <ecNumber evidence="3">1.5.99.12</ecNumber>
    </recommendedName>
</protein>
<comment type="cofactor">
    <cofactor evidence="1">
        <name>FAD</name>
        <dbReference type="ChEBI" id="CHEBI:57692"/>
    </cofactor>
</comment>